<dbReference type="Pfam" id="PF00378">
    <property type="entry name" value="ECH_1"/>
    <property type="match status" value="1"/>
</dbReference>
<dbReference type="EMBL" id="CP023702">
    <property type="protein sequence ID" value="QEU76386.1"/>
    <property type="molecule type" value="Genomic_DNA"/>
</dbReference>
<accession>A0A5J6FK38</accession>
<dbReference type="Proteomes" id="UP000326178">
    <property type="component" value="Chromosome"/>
</dbReference>
<evidence type="ECO:0000313" key="4">
    <source>
        <dbReference type="Proteomes" id="UP000326178"/>
    </source>
</evidence>
<dbReference type="InterPro" id="IPR029045">
    <property type="entry name" value="ClpP/crotonase-like_dom_sf"/>
</dbReference>
<organism evidence="3 4">
    <name type="scientific">Streptomyces nitrosporeus</name>
    <dbReference type="NCBI Taxonomy" id="28894"/>
    <lineage>
        <taxon>Bacteria</taxon>
        <taxon>Bacillati</taxon>
        <taxon>Actinomycetota</taxon>
        <taxon>Actinomycetes</taxon>
        <taxon>Kitasatosporales</taxon>
        <taxon>Streptomycetaceae</taxon>
        <taxon>Streptomyces</taxon>
    </lineage>
</organism>
<evidence type="ECO:0000256" key="2">
    <source>
        <dbReference type="RuleBase" id="RU003707"/>
    </source>
</evidence>
<dbReference type="PANTHER" id="PTHR43113">
    <property type="entry name" value="NUCLEOSIDE-DIPHOSPHATE-SUGAR EPIMERASE"/>
    <property type="match status" value="1"/>
</dbReference>
<reference evidence="3 4" key="1">
    <citation type="submission" date="2017-09" db="EMBL/GenBank/DDBJ databases">
        <authorList>
            <person name="Lee N."/>
            <person name="Cho B.-K."/>
        </authorList>
    </citation>
    <scope>NUCLEOTIDE SEQUENCE [LARGE SCALE GENOMIC DNA]</scope>
    <source>
        <strain evidence="3 4">ATCC 12769</strain>
    </source>
</reference>
<proteinExistence type="inferred from homology"/>
<dbReference type="CDD" id="cd06558">
    <property type="entry name" value="crotonase-like"/>
    <property type="match status" value="1"/>
</dbReference>
<dbReference type="GO" id="GO:0008935">
    <property type="term" value="F:1,4-dihydroxy-2-naphthoyl-CoA synthase activity"/>
    <property type="evidence" value="ECO:0007669"/>
    <property type="project" value="UniProtKB-EC"/>
</dbReference>
<dbReference type="KEGG" id="snk:CP967_04240"/>
<dbReference type="InterPro" id="IPR018376">
    <property type="entry name" value="Enoyl-CoA_hyd/isom_CS"/>
</dbReference>
<gene>
    <name evidence="3" type="ORF">CP967_04240</name>
</gene>
<keyword evidence="4" id="KW-1185">Reference proteome</keyword>
<protein>
    <submittedName>
        <fullName evidence="3">1,4-dihydroxy-2-naphthoyl-CoA synthase</fullName>
        <ecNumber evidence="3">4.1.3.36</ecNumber>
    </submittedName>
</protein>
<dbReference type="PANTHER" id="PTHR43113:SF1">
    <property type="entry name" value="1,4-DIHYDROXY-2-NAPHTHOYL-COA SYNTHASE, PEROXISOMAL"/>
    <property type="match status" value="1"/>
</dbReference>
<dbReference type="EC" id="4.1.3.36" evidence="3"/>
<keyword evidence="3" id="KW-0456">Lyase</keyword>
<dbReference type="PROSITE" id="PS00166">
    <property type="entry name" value="ENOYL_COA_HYDRATASE"/>
    <property type="match status" value="1"/>
</dbReference>
<dbReference type="InterPro" id="IPR014748">
    <property type="entry name" value="Enoyl-CoA_hydra_C"/>
</dbReference>
<name>A0A5J6FK38_9ACTN</name>
<dbReference type="Gene3D" id="3.90.226.10">
    <property type="entry name" value="2-enoyl-CoA Hydratase, Chain A, domain 1"/>
    <property type="match status" value="1"/>
</dbReference>
<dbReference type="AlphaFoldDB" id="A0A5J6FK38"/>
<dbReference type="Gene3D" id="1.10.12.10">
    <property type="entry name" value="Lyase 2-enoyl-coa Hydratase, Chain A, domain 2"/>
    <property type="match status" value="1"/>
</dbReference>
<evidence type="ECO:0000313" key="3">
    <source>
        <dbReference type="EMBL" id="QEU76386.1"/>
    </source>
</evidence>
<dbReference type="OrthoDB" id="9807606at2"/>
<dbReference type="SUPFAM" id="SSF52096">
    <property type="entry name" value="ClpP/crotonase"/>
    <property type="match status" value="1"/>
</dbReference>
<evidence type="ECO:0000256" key="1">
    <source>
        <dbReference type="ARBA" id="ARBA00005254"/>
    </source>
</evidence>
<dbReference type="InterPro" id="IPR001753">
    <property type="entry name" value="Enoyl-CoA_hydra/iso"/>
</dbReference>
<comment type="similarity">
    <text evidence="1 2">Belongs to the enoyl-CoA hydratase/isomerase family.</text>
</comment>
<sequence length="268" mass="28195">MEDVRVLRSDEVTVIQINRPERLNAFTSDTVDHLNTAVNTARSDRATGAVVLTGAGERAFCAGGDQKVRAREGDYGPGALGALATEELYRNIRACPKPVIAAVNGYAFGGGHVIQLVCDLTVAGSTAVFAQPGPQVGSFDAGYGSAFLARVVGEKRARQMLLLAERVDASTALAWGLVNSVVEPGAVVSTAIEWARRCCALSPTALGVLKHSLNADTEHIAGLGRACFDTLSLFGHMPEAREGYTAFAEKRVPDFSGFRTGTAVDGRG</sequence>